<dbReference type="GO" id="GO:0016020">
    <property type="term" value="C:membrane"/>
    <property type="evidence" value="ECO:0007669"/>
    <property type="project" value="InterPro"/>
</dbReference>
<keyword evidence="6" id="KW-0472">Membrane</keyword>
<dbReference type="GO" id="GO:0030244">
    <property type="term" value="P:cellulose biosynthetic process"/>
    <property type="evidence" value="ECO:0007669"/>
    <property type="project" value="InterPro"/>
</dbReference>
<sequence>MDYFKSKVHPAFFVRDRRAMERDYEEFKGCEDKTEWGKRDWVALGYRRYLYHGWRSVYCMPKRPAFKGSAPINLSDRLHQVLLLRWALASVEIFLSRHLFALFQGLLKVLASWS</sequence>
<evidence type="ECO:0000256" key="1">
    <source>
        <dbReference type="ARBA" id="ARBA00004308"/>
    </source>
</evidence>
<dbReference type="InterPro" id="IPR005150">
    <property type="entry name" value="Cellulose_synth"/>
</dbReference>
<evidence type="ECO:0000256" key="6">
    <source>
        <dbReference type="ARBA" id="ARBA00023136"/>
    </source>
</evidence>
<dbReference type="GO" id="GO:0012505">
    <property type="term" value="C:endomembrane system"/>
    <property type="evidence" value="ECO:0007669"/>
    <property type="project" value="UniProtKB-SubCell"/>
</dbReference>
<evidence type="ECO:0000256" key="2">
    <source>
        <dbReference type="ARBA" id="ARBA00022676"/>
    </source>
</evidence>
<comment type="subcellular location">
    <subcellularLocation>
        <location evidence="1">Endomembrane system</location>
    </subcellularLocation>
</comment>
<dbReference type="GO" id="GO:0016760">
    <property type="term" value="F:cellulose synthase (UDP-forming) activity"/>
    <property type="evidence" value="ECO:0007669"/>
    <property type="project" value="InterPro"/>
</dbReference>
<evidence type="ECO:0000256" key="7">
    <source>
        <dbReference type="ARBA" id="ARBA00023316"/>
    </source>
</evidence>
<accession>A0A816IS34</accession>
<dbReference type="Proteomes" id="UP001295469">
    <property type="component" value="Chromosome C03"/>
</dbReference>
<evidence type="ECO:0000256" key="5">
    <source>
        <dbReference type="ARBA" id="ARBA00022989"/>
    </source>
</evidence>
<keyword evidence="5" id="KW-1133">Transmembrane helix</keyword>
<dbReference type="AlphaFoldDB" id="A0A816IS34"/>
<name>A0A816IS34_BRANA</name>
<dbReference type="EMBL" id="HG994367">
    <property type="protein sequence ID" value="CAF1709989.1"/>
    <property type="molecule type" value="Genomic_DNA"/>
</dbReference>
<keyword evidence="2" id="KW-0328">Glycosyltransferase</keyword>
<keyword evidence="4" id="KW-0812">Transmembrane</keyword>
<evidence type="ECO:0000313" key="8">
    <source>
        <dbReference type="EMBL" id="CAF1709989.1"/>
    </source>
</evidence>
<protein>
    <submittedName>
        <fullName evidence="8">(rape) hypothetical protein</fullName>
    </submittedName>
</protein>
<evidence type="ECO:0000256" key="4">
    <source>
        <dbReference type="ARBA" id="ARBA00022692"/>
    </source>
</evidence>
<dbReference type="GO" id="GO:0071555">
    <property type="term" value="P:cell wall organization"/>
    <property type="evidence" value="ECO:0007669"/>
    <property type="project" value="UniProtKB-KW"/>
</dbReference>
<dbReference type="Pfam" id="PF03552">
    <property type="entry name" value="Cellulose_synt"/>
    <property type="match status" value="1"/>
</dbReference>
<reference evidence="8" key="1">
    <citation type="submission" date="2021-01" db="EMBL/GenBank/DDBJ databases">
        <authorList>
            <consortium name="Genoscope - CEA"/>
            <person name="William W."/>
        </authorList>
    </citation>
    <scope>NUCLEOTIDE SEQUENCE</scope>
</reference>
<gene>
    <name evidence="8" type="ORF">DARMORV10_C03P77750.1</name>
</gene>
<keyword evidence="3" id="KW-0808">Transferase</keyword>
<proteinExistence type="predicted"/>
<dbReference type="PANTHER" id="PTHR13301">
    <property type="entry name" value="X-BOX TRANSCRIPTION FACTOR-RELATED"/>
    <property type="match status" value="1"/>
</dbReference>
<keyword evidence="7" id="KW-0961">Cell wall biogenesis/degradation</keyword>
<organism evidence="8">
    <name type="scientific">Brassica napus</name>
    <name type="common">Rape</name>
    <dbReference type="NCBI Taxonomy" id="3708"/>
    <lineage>
        <taxon>Eukaryota</taxon>
        <taxon>Viridiplantae</taxon>
        <taxon>Streptophyta</taxon>
        <taxon>Embryophyta</taxon>
        <taxon>Tracheophyta</taxon>
        <taxon>Spermatophyta</taxon>
        <taxon>Magnoliopsida</taxon>
        <taxon>eudicotyledons</taxon>
        <taxon>Gunneridae</taxon>
        <taxon>Pentapetalae</taxon>
        <taxon>rosids</taxon>
        <taxon>malvids</taxon>
        <taxon>Brassicales</taxon>
        <taxon>Brassicaceae</taxon>
        <taxon>Brassiceae</taxon>
        <taxon>Brassica</taxon>
    </lineage>
</organism>
<evidence type="ECO:0000256" key="3">
    <source>
        <dbReference type="ARBA" id="ARBA00022679"/>
    </source>
</evidence>